<dbReference type="Gene3D" id="3.30.160.60">
    <property type="entry name" value="Classic Zinc Finger"/>
    <property type="match status" value="1"/>
</dbReference>
<proteinExistence type="predicted"/>
<feature type="compositionally biased region" description="Low complexity" evidence="1">
    <location>
        <begin position="493"/>
        <end position="509"/>
    </location>
</feature>
<evidence type="ECO:0000256" key="1">
    <source>
        <dbReference type="SAM" id="MobiDB-lite"/>
    </source>
</evidence>
<dbReference type="EMBL" id="VXIT01000016">
    <property type="protein sequence ID" value="KAA6407647.1"/>
    <property type="molecule type" value="Genomic_DNA"/>
</dbReference>
<evidence type="ECO:0000259" key="2">
    <source>
        <dbReference type="SMART" id="SM00355"/>
    </source>
</evidence>
<sequence>MSFCKSTTNRSREQSSCVATRKKNNPFSNKGHQQHLEMSHVPGQQDVLTSDSRHLHNDYVSTRRVPHRTAMDHRTYLNPTEVQQWAANSATGPTGLGDEYYSPRSGASLGDDVPLKTSAAGPLLPGSASSSVISHVSLQYAHGMSDPDGLNLTLDPCTASAGYSHSGTETCLGFSNGTNFHSSVSQPGMFYGDDQPYPTPASADMMYSCSSGFPSEIPRNYEDPSFSNDWAFEQGERVPGWSGHFSSNAIPMSPVSPRIMEASVSSQGSYHAVHASSPRSSATIEDNEDGVFIPQFSNVDRMHFASSTEAMDRQVDLASTLKPSRGCQRPPLTNLALWPRSEVATDYYVATGLSSSVDGTFQRRSSGETEVATAREHELYQVGPQNDGLYHCPFEGEDGCTHKAVKLKCNYDKNLDSHLKPYRCKVHSCSAVPFSSTACLLRHEREAHGMHGHGEKPHQCWYEDCDRSIPGQGFPRRWNLYDHMKRVHNYTGPPSSNGSSSPTPSSASSHYQDVTTSAIKKRRTSSSPQAQAPKRSKPTSGSKAQVKTGKGSSSQGKQQQSMQKQWDEQHAALKERLARLDPNDTLGMEQVGADYAILHTISLNMRRLSAGQIANE</sequence>
<dbReference type="Pfam" id="PF26177">
    <property type="entry name" value="zf_C2H2_17_1st"/>
    <property type="match status" value="1"/>
</dbReference>
<evidence type="ECO:0000313" key="4">
    <source>
        <dbReference type="Proteomes" id="UP000324767"/>
    </source>
</evidence>
<feature type="compositionally biased region" description="Polar residues" evidence="1">
    <location>
        <begin position="1"/>
        <end position="18"/>
    </location>
</feature>
<dbReference type="InterPro" id="IPR059095">
    <property type="entry name" value="Znf_C2H2_17_2nd"/>
</dbReference>
<feature type="domain" description="C2H2-type" evidence="2">
    <location>
        <begin position="422"/>
        <end position="448"/>
    </location>
</feature>
<organism evidence="3 4">
    <name type="scientific">Lasallia pustulata</name>
    <dbReference type="NCBI Taxonomy" id="136370"/>
    <lineage>
        <taxon>Eukaryota</taxon>
        <taxon>Fungi</taxon>
        <taxon>Dikarya</taxon>
        <taxon>Ascomycota</taxon>
        <taxon>Pezizomycotina</taxon>
        <taxon>Lecanoromycetes</taxon>
        <taxon>OSLEUM clade</taxon>
        <taxon>Umbilicariomycetidae</taxon>
        <taxon>Umbilicariales</taxon>
        <taxon>Umbilicariaceae</taxon>
        <taxon>Lasallia</taxon>
    </lineage>
</organism>
<reference evidence="3 4" key="1">
    <citation type="submission" date="2019-09" db="EMBL/GenBank/DDBJ databases">
        <title>The hologenome of the rock-dwelling lichen Lasallia pustulata.</title>
        <authorList>
            <person name="Greshake Tzovaras B."/>
            <person name="Segers F."/>
            <person name="Bicker A."/>
            <person name="Dal Grande F."/>
            <person name="Otte J."/>
            <person name="Hankeln T."/>
            <person name="Schmitt I."/>
            <person name="Ebersberger I."/>
        </authorList>
    </citation>
    <scope>NUCLEOTIDE SEQUENCE [LARGE SCALE GENOMIC DNA]</scope>
    <source>
        <strain evidence="3">A1-1</strain>
    </source>
</reference>
<dbReference type="OrthoDB" id="5062908at2759"/>
<dbReference type="Pfam" id="PF26176">
    <property type="entry name" value="zf_C2H2_17_2"/>
    <property type="match status" value="1"/>
</dbReference>
<feature type="domain" description="C2H2-type" evidence="2">
    <location>
        <begin position="458"/>
        <end position="488"/>
    </location>
</feature>
<feature type="region of interest" description="Disordered" evidence="1">
    <location>
        <begin position="1"/>
        <end position="39"/>
    </location>
</feature>
<feature type="compositionally biased region" description="Low complexity" evidence="1">
    <location>
        <begin position="549"/>
        <end position="564"/>
    </location>
</feature>
<evidence type="ECO:0000313" key="3">
    <source>
        <dbReference type="EMBL" id="KAA6407647.1"/>
    </source>
</evidence>
<feature type="region of interest" description="Disordered" evidence="1">
    <location>
        <begin position="489"/>
        <end position="568"/>
    </location>
</feature>
<gene>
    <name evidence="3" type="ORF">FRX48_08485</name>
</gene>
<dbReference type="InterPro" id="IPR013087">
    <property type="entry name" value="Znf_C2H2_type"/>
</dbReference>
<accession>A0A5M8PE76</accession>
<dbReference type="InterPro" id="IPR059009">
    <property type="entry name" value="Znf_C2H2_17_1st"/>
</dbReference>
<protein>
    <recommendedName>
        <fullName evidence="2">C2H2-type domain-containing protein</fullName>
    </recommendedName>
</protein>
<dbReference type="AlphaFoldDB" id="A0A5M8PE76"/>
<dbReference type="Proteomes" id="UP000324767">
    <property type="component" value="Unassembled WGS sequence"/>
</dbReference>
<dbReference type="SMART" id="SM00355">
    <property type="entry name" value="ZnF_C2H2"/>
    <property type="match status" value="2"/>
</dbReference>
<name>A0A5M8PE76_9LECA</name>
<comment type="caution">
    <text evidence="3">The sequence shown here is derived from an EMBL/GenBank/DDBJ whole genome shotgun (WGS) entry which is preliminary data.</text>
</comment>